<gene>
    <name evidence="3" type="ORF">HB778_30810</name>
</gene>
<accession>A0A7G6T3Y5</accession>
<dbReference type="AlphaFoldDB" id="A0A7G6T3Y5"/>
<reference evidence="4" key="1">
    <citation type="journal article" date="2020" name="Mol. Plant Microbe">
        <title>Rhizobial microsymbionts of the narrowly endemic Oxytropis species growing in Kamchatka are characterized by significant genetic diversity and possess a set of genes that are associated with T3SS and T6SS secretion systems and can affect the development of symbiosis.</title>
        <authorList>
            <person name="Safronova V."/>
            <person name="Guro P."/>
            <person name="Sazanova A."/>
            <person name="Kuznetsova I."/>
            <person name="Belimov A."/>
            <person name="Yakubov V."/>
            <person name="Chirak E."/>
            <person name="Afonin A."/>
            <person name="Gogolev Y."/>
            <person name="Andronov E."/>
            <person name="Tikhonovich I."/>
        </authorList>
    </citation>
    <scope>NUCLEOTIDE SEQUENCE [LARGE SCALE GENOMIC DNA]</scope>
    <source>
        <strain evidence="4">583</strain>
    </source>
</reference>
<evidence type="ECO:0000313" key="3">
    <source>
        <dbReference type="EMBL" id="QND61467.1"/>
    </source>
</evidence>
<dbReference type="SUPFAM" id="SSF51905">
    <property type="entry name" value="FAD/NAD(P)-binding domain"/>
    <property type="match status" value="1"/>
</dbReference>
<name>A0A7G6T3Y5_9HYPH</name>
<keyword evidence="1" id="KW-0560">Oxidoreductase</keyword>
<dbReference type="PANTHER" id="PTHR13847">
    <property type="entry name" value="SARCOSINE DEHYDROGENASE-RELATED"/>
    <property type="match status" value="1"/>
</dbReference>
<dbReference type="InterPro" id="IPR006076">
    <property type="entry name" value="FAD-dep_OxRdtase"/>
</dbReference>
<dbReference type="Gene3D" id="3.50.50.60">
    <property type="entry name" value="FAD/NAD(P)-binding domain"/>
    <property type="match status" value="1"/>
</dbReference>
<dbReference type="Gene3D" id="3.30.9.10">
    <property type="entry name" value="D-Amino Acid Oxidase, subunit A, domain 2"/>
    <property type="match status" value="1"/>
</dbReference>
<protein>
    <submittedName>
        <fullName evidence="3">FAD-binding oxidoreductase</fullName>
    </submittedName>
</protein>
<evidence type="ECO:0000313" key="4">
    <source>
        <dbReference type="Proteomes" id="UP000515465"/>
    </source>
</evidence>
<proteinExistence type="predicted"/>
<evidence type="ECO:0000256" key="1">
    <source>
        <dbReference type="ARBA" id="ARBA00023002"/>
    </source>
</evidence>
<feature type="domain" description="FAD dependent oxidoreductase" evidence="2">
    <location>
        <begin position="19"/>
        <end position="98"/>
    </location>
</feature>
<evidence type="ECO:0000259" key="2">
    <source>
        <dbReference type="Pfam" id="PF01266"/>
    </source>
</evidence>
<dbReference type="Proteomes" id="UP000515465">
    <property type="component" value="Chromosome"/>
</dbReference>
<dbReference type="GO" id="GO:0016491">
    <property type="term" value="F:oxidoreductase activity"/>
    <property type="evidence" value="ECO:0007669"/>
    <property type="project" value="UniProtKB-KW"/>
</dbReference>
<organism evidence="3 4">
    <name type="scientific">Mesorhizobium huakuii</name>
    <dbReference type="NCBI Taxonomy" id="28104"/>
    <lineage>
        <taxon>Bacteria</taxon>
        <taxon>Pseudomonadati</taxon>
        <taxon>Pseudomonadota</taxon>
        <taxon>Alphaproteobacteria</taxon>
        <taxon>Hyphomicrobiales</taxon>
        <taxon>Phyllobacteriaceae</taxon>
        <taxon>Mesorhizobium</taxon>
    </lineage>
</organism>
<dbReference type="GO" id="GO:0005737">
    <property type="term" value="C:cytoplasm"/>
    <property type="evidence" value="ECO:0007669"/>
    <property type="project" value="TreeGrafter"/>
</dbReference>
<dbReference type="EMBL" id="CP050296">
    <property type="protein sequence ID" value="QND61467.1"/>
    <property type="molecule type" value="Genomic_DNA"/>
</dbReference>
<dbReference type="InterPro" id="IPR036188">
    <property type="entry name" value="FAD/NAD-bd_sf"/>
</dbReference>
<sequence length="144" mass="15302">MPRHWQADEITPFEINRILDPKPSKGIVAAGLEHLAQAFPAFKGVKLTHEWAGLMDVTPDAVPIIGAVPLVEGLFLSTGYSGHGFGLGPGAGALMADLITGAKPLVDPSLFRAERFRRLAPDTAGRRQAAQGMSTGPAECRCCR</sequence>
<dbReference type="Pfam" id="PF01266">
    <property type="entry name" value="DAO"/>
    <property type="match status" value="1"/>
</dbReference>